<evidence type="ECO:0000313" key="6">
    <source>
        <dbReference type="Proteomes" id="UP000199387"/>
    </source>
</evidence>
<dbReference type="SUPFAM" id="SSF55729">
    <property type="entry name" value="Acyl-CoA N-acyltransferases (Nat)"/>
    <property type="match status" value="1"/>
</dbReference>
<gene>
    <name evidence="5" type="ORF">SAMN04488112_12224</name>
</gene>
<organism evidence="5 6">
    <name type="scientific">Melghirimyces thermohalophilus</name>
    <dbReference type="NCBI Taxonomy" id="1236220"/>
    <lineage>
        <taxon>Bacteria</taxon>
        <taxon>Bacillati</taxon>
        <taxon>Bacillota</taxon>
        <taxon>Bacilli</taxon>
        <taxon>Bacillales</taxon>
        <taxon>Thermoactinomycetaceae</taxon>
        <taxon>Melghirimyces</taxon>
    </lineage>
</organism>
<keyword evidence="6" id="KW-1185">Reference proteome</keyword>
<evidence type="ECO:0000256" key="2">
    <source>
        <dbReference type="ARBA" id="ARBA00023315"/>
    </source>
</evidence>
<dbReference type="InterPro" id="IPR000182">
    <property type="entry name" value="GNAT_dom"/>
</dbReference>
<dbReference type="RefSeq" id="WP_245662285.1">
    <property type="nucleotide sequence ID" value="NZ_FMZA01000022.1"/>
</dbReference>
<evidence type="ECO:0000259" key="4">
    <source>
        <dbReference type="PROSITE" id="PS51186"/>
    </source>
</evidence>
<sequence>MNKKMMGDRLYLRRPELDDAAAFLTLRSNNRSFLRPYEPHHPERTYTLEGQQASIRRIIHQWEQGTGFATGIFLHHSDQLIGRVHLSNVTRGAWQNCTIGYFLDQECQGKGYMTEAVRLAVSFAFREAGLHRVEASVLPANIPSIRVLEKVGFRYIGLSRAHLKIDGAWRDHLLYSLTSEMEV</sequence>
<dbReference type="EMBL" id="FMZA01000022">
    <property type="protein sequence ID" value="SDC92677.1"/>
    <property type="molecule type" value="Genomic_DNA"/>
</dbReference>
<protein>
    <submittedName>
        <fullName evidence="5">Ribosomal-protein-alanine N-acetyltransferase</fullName>
    </submittedName>
</protein>
<dbReference type="InterPro" id="IPR051531">
    <property type="entry name" value="N-acetyltransferase"/>
</dbReference>
<dbReference type="Gene3D" id="3.40.630.30">
    <property type="match status" value="1"/>
</dbReference>
<dbReference type="STRING" id="1236220.SAMN04488112_12224"/>
<accession>A0A1G6QLX1</accession>
<dbReference type="Proteomes" id="UP000199387">
    <property type="component" value="Unassembled WGS sequence"/>
</dbReference>
<name>A0A1G6QLX1_9BACL</name>
<keyword evidence="2" id="KW-0012">Acyltransferase</keyword>
<evidence type="ECO:0000256" key="3">
    <source>
        <dbReference type="ARBA" id="ARBA00038502"/>
    </source>
</evidence>
<dbReference type="AlphaFoldDB" id="A0A1G6QLX1"/>
<dbReference type="PROSITE" id="PS51186">
    <property type="entry name" value="GNAT"/>
    <property type="match status" value="1"/>
</dbReference>
<dbReference type="PANTHER" id="PTHR43792:SF8">
    <property type="entry name" value="[RIBOSOMAL PROTEIN US5]-ALANINE N-ACETYLTRANSFERASE"/>
    <property type="match status" value="1"/>
</dbReference>
<dbReference type="PANTHER" id="PTHR43792">
    <property type="entry name" value="GNAT FAMILY, PUTATIVE (AFU_ORTHOLOGUE AFUA_3G00765)-RELATED-RELATED"/>
    <property type="match status" value="1"/>
</dbReference>
<dbReference type="Pfam" id="PF13302">
    <property type="entry name" value="Acetyltransf_3"/>
    <property type="match status" value="1"/>
</dbReference>
<dbReference type="GO" id="GO:0008999">
    <property type="term" value="F:protein-N-terminal-alanine acetyltransferase activity"/>
    <property type="evidence" value="ECO:0007669"/>
    <property type="project" value="TreeGrafter"/>
</dbReference>
<comment type="similarity">
    <text evidence="3">Belongs to the acetyltransferase family. RimJ subfamily.</text>
</comment>
<proteinExistence type="inferred from homology"/>
<feature type="domain" description="N-acetyltransferase" evidence="4">
    <location>
        <begin position="32"/>
        <end position="180"/>
    </location>
</feature>
<dbReference type="InterPro" id="IPR016181">
    <property type="entry name" value="Acyl_CoA_acyltransferase"/>
</dbReference>
<evidence type="ECO:0000313" key="5">
    <source>
        <dbReference type="EMBL" id="SDC92677.1"/>
    </source>
</evidence>
<keyword evidence="1 5" id="KW-0808">Transferase</keyword>
<dbReference type="GO" id="GO:0005737">
    <property type="term" value="C:cytoplasm"/>
    <property type="evidence" value="ECO:0007669"/>
    <property type="project" value="TreeGrafter"/>
</dbReference>
<evidence type="ECO:0000256" key="1">
    <source>
        <dbReference type="ARBA" id="ARBA00022679"/>
    </source>
</evidence>
<reference evidence="5 6" key="1">
    <citation type="submission" date="2016-10" db="EMBL/GenBank/DDBJ databases">
        <authorList>
            <person name="de Groot N.N."/>
        </authorList>
    </citation>
    <scope>NUCLEOTIDE SEQUENCE [LARGE SCALE GENOMIC DNA]</scope>
    <source>
        <strain evidence="5 6">DSM 45514</strain>
    </source>
</reference>